<comment type="caution">
    <text evidence="2">The sequence shown here is derived from an EMBL/GenBank/DDBJ whole genome shotgun (WGS) entry which is preliminary data.</text>
</comment>
<reference evidence="2" key="1">
    <citation type="journal article" date="2020" name="New Phytol.">
        <title>Comparative genomics reveals dynamic genome evolution in host specialist ectomycorrhizal fungi.</title>
        <authorList>
            <person name="Lofgren L.A."/>
            <person name="Nguyen N.H."/>
            <person name="Vilgalys R."/>
            <person name="Ruytinx J."/>
            <person name="Liao H.L."/>
            <person name="Branco S."/>
            <person name="Kuo A."/>
            <person name="LaButti K."/>
            <person name="Lipzen A."/>
            <person name="Andreopoulos W."/>
            <person name="Pangilinan J."/>
            <person name="Riley R."/>
            <person name="Hundley H."/>
            <person name="Na H."/>
            <person name="Barry K."/>
            <person name="Grigoriev I.V."/>
            <person name="Stajich J.E."/>
            <person name="Kennedy P.G."/>
        </authorList>
    </citation>
    <scope>NUCLEOTIDE SEQUENCE</scope>
    <source>
        <strain evidence="2">MN1</strain>
    </source>
</reference>
<dbReference type="EMBL" id="JABBWG010000004">
    <property type="protein sequence ID" value="KAG1823747.1"/>
    <property type="molecule type" value="Genomic_DNA"/>
</dbReference>
<dbReference type="RefSeq" id="XP_041197807.1">
    <property type="nucleotide sequence ID" value="XM_041339398.1"/>
</dbReference>
<dbReference type="OrthoDB" id="2369050at2759"/>
<accession>A0A9P7EKR7</accession>
<dbReference type="Proteomes" id="UP000807769">
    <property type="component" value="Unassembled WGS sequence"/>
</dbReference>
<name>A0A9P7EKR7_9AGAM</name>
<gene>
    <name evidence="2" type="ORF">BJ212DRAFT_1476620</name>
</gene>
<keyword evidence="3" id="KW-1185">Reference proteome</keyword>
<evidence type="ECO:0000313" key="2">
    <source>
        <dbReference type="EMBL" id="KAG1823747.1"/>
    </source>
</evidence>
<dbReference type="GeneID" id="64633414"/>
<evidence type="ECO:0000313" key="3">
    <source>
        <dbReference type="Proteomes" id="UP000807769"/>
    </source>
</evidence>
<feature type="compositionally biased region" description="Polar residues" evidence="1">
    <location>
        <begin position="118"/>
        <end position="137"/>
    </location>
</feature>
<proteinExistence type="predicted"/>
<sequence length="226" mass="25329">MTVLKDAWLETHWDTKLCRRVLGLCQGNCAFYEWALELQNQNALLYGNATHLSNAQLRNQLEANICNKLTIPVLRAKLADDLTLKKWIEEVKHLDDKCLEDLTSQRKIMEDLYKSSKRTTSSNKPPSSRTYNPSSSRLGTLSEAEWTLLMKHKGCFKCQKFYVSHQSKECTDGAPEASSYKTLTEADAIAAKPKTRTVAAVGTVGAVMLSSVLDSESDSEDEMALF</sequence>
<protein>
    <submittedName>
        <fullName evidence="2">Uncharacterized protein</fullName>
    </submittedName>
</protein>
<evidence type="ECO:0000256" key="1">
    <source>
        <dbReference type="SAM" id="MobiDB-lite"/>
    </source>
</evidence>
<dbReference type="AlphaFoldDB" id="A0A9P7EKR7"/>
<organism evidence="2 3">
    <name type="scientific">Suillus subaureus</name>
    <dbReference type="NCBI Taxonomy" id="48587"/>
    <lineage>
        <taxon>Eukaryota</taxon>
        <taxon>Fungi</taxon>
        <taxon>Dikarya</taxon>
        <taxon>Basidiomycota</taxon>
        <taxon>Agaricomycotina</taxon>
        <taxon>Agaricomycetes</taxon>
        <taxon>Agaricomycetidae</taxon>
        <taxon>Boletales</taxon>
        <taxon>Suillineae</taxon>
        <taxon>Suillaceae</taxon>
        <taxon>Suillus</taxon>
    </lineage>
</organism>
<feature type="region of interest" description="Disordered" evidence="1">
    <location>
        <begin position="113"/>
        <end position="137"/>
    </location>
</feature>